<evidence type="ECO:0000256" key="12">
    <source>
        <dbReference type="ARBA" id="ARBA00031476"/>
    </source>
</evidence>
<feature type="compositionally biased region" description="Basic and acidic residues" evidence="15">
    <location>
        <begin position="16"/>
        <end position="25"/>
    </location>
</feature>
<keyword evidence="8" id="KW-0808">Transferase</keyword>
<feature type="region of interest" description="Disordered" evidence="15">
    <location>
        <begin position="1"/>
        <end position="67"/>
    </location>
</feature>
<dbReference type="Gene3D" id="3.90.1150.10">
    <property type="entry name" value="Aspartate Aminotransferase, domain 1"/>
    <property type="match status" value="1"/>
</dbReference>
<proteinExistence type="inferred from homology"/>
<dbReference type="InterPro" id="IPR015422">
    <property type="entry name" value="PyrdxlP-dep_Trfase_small"/>
</dbReference>
<evidence type="ECO:0000256" key="2">
    <source>
        <dbReference type="ARBA" id="ARBA00002189"/>
    </source>
</evidence>
<evidence type="ECO:0000313" key="17">
    <source>
        <dbReference type="Proteomes" id="UP000460435"/>
    </source>
</evidence>
<gene>
    <name evidence="16" type="ORF">F7O44_26425</name>
</gene>
<dbReference type="PROSITE" id="PS00600">
    <property type="entry name" value="AA_TRANSFER_CLASS_3"/>
    <property type="match status" value="1"/>
</dbReference>
<dbReference type="PANTHER" id="PTHR43552">
    <property type="entry name" value="DIAMINOBUTYRATE--2-OXOGLUTARATE AMINOTRANSFERASE"/>
    <property type="match status" value="1"/>
</dbReference>
<dbReference type="InterPro" id="IPR005814">
    <property type="entry name" value="Aminotrans_3"/>
</dbReference>
<comment type="cofactor">
    <cofactor evidence="1">
        <name>pyridoxal 5'-phosphate</name>
        <dbReference type="ChEBI" id="CHEBI:597326"/>
    </cofactor>
</comment>
<evidence type="ECO:0000256" key="5">
    <source>
        <dbReference type="ARBA" id="ARBA00013155"/>
    </source>
</evidence>
<dbReference type="EMBL" id="WLZY01000013">
    <property type="protein sequence ID" value="NDL60621.1"/>
    <property type="molecule type" value="Genomic_DNA"/>
</dbReference>
<name>A0A7K3MBC3_9ACTN</name>
<evidence type="ECO:0000313" key="16">
    <source>
        <dbReference type="EMBL" id="NDL60621.1"/>
    </source>
</evidence>
<comment type="catalytic activity">
    <reaction evidence="13">
        <text>L-2,4-diaminobutanoate + 2-oxoglutarate = L-aspartate 4-semialdehyde + L-glutamate</text>
        <dbReference type="Rhea" id="RHEA:11160"/>
        <dbReference type="ChEBI" id="CHEBI:16810"/>
        <dbReference type="ChEBI" id="CHEBI:29985"/>
        <dbReference type="ChEBI" id="CHEBI:58761"/>
        <dbReference type="ChEBI" id="CHEBI:537519"/>
        <dbReference type="EC" id="2.6.1.76"/>
    </reaction>
</comment>
<evidence type="ECO:0000256" key="15">
    <source>
        <dbReference type="SAM" id="MobiDB-lite"/>
    </source>
</evidence>
<dbReference type="Proteomes" id="UP000460435">
    <property type="component" value="Unassembled WGS sequence"/>
</dbReference>
<keyword evidence="17" id="KW-1185">Reference proteome</keyword>
<evidence type="ECO:0000256" key="14">
    <source>
        <dbReference type="RuleBase" id="RU003560"/>
    </source>
</evidence>
<dbReference type="GO" id="GO:0045303">
    <property type="term" value="F:diaminobutyrate-2-oxoglutarate transaminase activity"/>
    <property type="evidence" value="ECO:0007669"/>
    <property type="project" value="UniProtKB-EC"/>
</dbReference>
<comment type="function">
    <text evidence="2">Catalyzes reversively the conversion of L-aspartate beta-semialdehyde (ASA) to L-2,4-diaminobutyrate (DABA) by transamination with L-glutamate.</text>
</comment>
<dbReference type="InterPro" id="IPR015424">
    <property type="entry name" value="PyrdxlP-dep_Trfase"/>
</dbReference>
<evidence type="ECO:0000256" key="8">
    <source>
        <dbReference type="ARBA" id="ARBA00022679"/>
    </source>
</evidence>
<keyword evidence="7" id="KW-0032">Aminotransferase</keyword>
<evidence type="ECO:0000256" key="6">
    <source>
        <dbReference type="ARBA" id="ARBA00014798"/>
    </source>
</evidence>
<comment type="similarity">
    <text evidence="4 14">Belongs to the class-III pyridoxal-phosphate-dependent aminotransferase family.</text>
</comment>
<dbReference type="AlphaFoldDB" id="A0A7K3MBC3"/>
<evidence type="ECO:0000256" key="10">
    <source>
        <dbReference type="ARBA" id="ARBA00029744"/>
    </source>
</evidence>
<dbReference type="EC" id="2.6.1.76" evidence="5"/>
<evidence type="ECO:0000256" key="1">
    <source>
        <dbReference type="ARBA" id="ARBA00001933"/>
    </source>
</evidence>
<evidence type="ECO:0000256" key="3">
    <source>
        <dbReference type="ARBA" id="ARBA00004946"/>
    </source>
</evidence>
<evidence type="ECO:0000256" key="9">
    <source>
        <dbReference type="ARBA" id="ARBA00022898"/>
    </source>
</evidence>
<reference evidence="16 17" key="1">
    <citation type="submission" date="2019-11" db="EMBL/GenBank/DDBJ databases">
        <authorList>
            <person name="Li X.-J."/>
            <person name="Feng X.-M."/>
        </authorList>
    </citation>
    <scope>NUCLEOTIDE SEQUENCE [LARGE SCALE GENOMIC DNA]</scope>
    <source>
        <strain evidence="16 17">XMNu-373</strain>
    </source>
</reference>
<accession>A0A7K3MBC3</accession>
<dbReference type="SUPFAM" id="SSF53383">
    <property type="entry name" value="PLP-dependent transferases"/>
    <property type="match status" value="1"/>
</dbReference>
<dbReference type="InterPro" id="IPR015421">
    <property type="entry name" value="PyrdxlP-dep_Trfase_major"/>
</dbReference>
<dbReference type="InterPro" id="IPR004637">
    <property type="entry name" value="Dat"/>
</dbReference>
<comment type="caution">
    <text evidence="16">The sequence shown here is derived from an EMBL/GenBank/DDBJ whole genome shotgun (WGS) entry which is preliminary data.</text>
</comment>
<evidence type="ECO:0000256" key="4">
    <source>
        <dbReference type="ARBA" id="ARBA00008954"/>
    </source>
</evidence>
<dbReference type="PIRSF" id="PIRSF000521">
    <property type="entry name" value="Transaminase_4ab_Lys_Orn"/>
    <property type="match status" value="1"/>
</dbReference>
<dbReference type="GO" id="GO:0030170">
    <property type="term" value="F:pyridoxal phosphate binding"/>
    <property type="evidence" value="ECO:0007669"/>
    <property type="project" value="InterPro"/>
</dbReference>
<protein>
    <recommendedName>
        <fullName evidence="6">Diaminobutyrate--2-oxoglutarate transaminase</fullName>
        <ecNumber evidence="5">2.6.1.76</ecNumber>
    </recommendedName>
    <alternativeName>
        <fullName evidence="11">DABA aminotransferase</fullName>
    </alternativeName>
    <alternativeName>
        <fullName evidence="12">Diaminobutyrate--2-oxoglutarate aminotransferase</fullName>
    </alternativeName>
    <alternativeName>
        <fullName evidence="10">L-2,4-diaminobutyric acid transaminase</fullName>
    </alternativeName>
</protein>
<dbReference type="InterPro" id="IPR049704">
    <property type="entry name" value="Aminotrans_3_PPA_site"/>
</dbReference>
<evidence type="ECO:0000256" key="7">
    <source>
        <dbReference type="ARBA" id="ARBA00022576"/>
    </source>
</evidence>
<sequence>MEGICPVTQSEGVTLAEHDRPRTSTEGHGSQDPAATEYTSRDAGADGGSPLLTTTLPRRRESSARSYPQRLPITLAWGRGAVVGDTRGGEYIDCLAGAGALALGHHHPAVDDAIRATLDSGAPLSTLDLSTPVRDQFVEQLFSILPSSLSSGRILFCGPSGADAVEASIKLARTCTGRTGVIAFGGGYHGMTQGTLALTGRRSAKEPLGALLPEVHHLPFPTEYRSPFGPSANADIAGRLVTWALTDDHSGIAAPAAVIAEPVQGEGGVYPMPAPFAATLRASTRSAGAVLVADEVQTGLGRTGSLWASDPIGLDPDVLVLSKAIGGGLPLAVIVHRGELDAWQPGAHAGTFRGSALSMAAGAATIREVVRGGLADRARELGQRLSDGLRAVAGDDARAGDIRGPGLMVGVELVDPAAADADGVPAPDGRLAQAVQRAMMNRGVIVEVGGTDDAVVRFLPPLIIDEEQIDQVVDAFGAALRAVPAALPHHNSKAPS</sequence>
<dbReference type="CDD" id="cd00610">
    <property type="entry name" value="OAT_like"/>
    <property type="match status" value="1"/>
</dbReference>
<dbReference type="Pfam" id="PF00202">
    <property type="entry name" value="Aminotran_3"/>
    <property type="match status" value="1"/>
</dbReference>
<dbReference type="PANTHER" id="PTHR43552:SF1">
    <property type="entry name" value="DIAMINOBUTYRATE--2-OXOGLUTARATE AMINOTRANSFERASE"/>
    <property type="match status" value="1"/>
</dbReference>
<dbReference type="Gene3D" id="3.40.640.10">
    <property type="entry name" value="Type I PLP-dependent aspartate aminotransferase-like (Major domain)"/>
    <property type="match status" value="1"/>
</dbReference>
<keyword evidence="9 14" id="KW-0663">Pyridoxal phosphate</keyword>
<evidence type="ECO:0000256" key="11">
    <source>
        <dbReference type="ARBA" id="ARBA00030665"/>
    </source>
</evidence>
<dbReference type="NCBIfam" id="TIGR00709">
    <property type="entry name" value="dat"/>
    <property type="match status" value="1"/>
</dbReference>
<evidence type="ECO:0000256" key="13">
    <source>
        <dbReference type="ARBA" id="ARBA00049111"/>
    </source>
</evidence>
<comment type="pathway">
    <text evidence="3">Amine and polyamine biosynthesis; ectoine biosynthesis; L-ectoine from L-aspartate 4-semialdehyde: step 1/3.</text>
</comment>
<organism evidence="16 17">
    <name type="scientific">Phytoactinopolyspora mesophila</name>
    <dbReference type="NCBI Taxonomy" id="2650750"/>
    <lineage>
        <taxon>Bacteria</taxon>
        <taxon>Bacillati</taxon>
        <taxon>Actinomycetota</taxon>
        <taxon>Actinomycetes</taxon>
        <taxon>Jiangellales</taxon>
        <taxon>Jiangellaceae</taxon>
        <taxon>Phytoactinopolyspora</taxon>
    </lineage>
</organism>